<sequence length="71" mass="8280">MEIMFFTNGNTATFDDEGKQITDMQTPWIVLYFEYLEGKGIDPAKCRFSLPDGGYAEPFKTDDDTWNWRIT</sequence>
<organism evidence="1">
    <name type="scientific">viral metagenome</name>
    <dbReference type="NCBI Taxonomy" id="1070528"/>
    <lineage>
        <taxon>unclassified sequences</taxon>
        <taxon>metagenomes</taxon>
        <taxon>organismal metagenomes</taxon>
    </lineage>
</organism>
<protein>
    <submittedName>
        <fullName evidence="1">Uncharacterized protein</fullName>
    </submittedName>
</protein>
<evidence type="ECO:0000313" key="1">
    <source>
        <dbReference type="EMBL" id="QJA91915.1"/>
    </source>
</evidence>
<gene>
    <name evidence="1" type="ORF">MM415B03233_0014</name>
</gene>
<name>A0A6M3LFS7_9ZZZZ</name>
<dbReference type="EMBL" id="MT143023">
    <property type="protein sequence ID" value="QJA91915.1"/>
    <property type="molecule type" value="Genomic_DNA"/>
</dbReference>
<proteinExistence type="predicted"/>
<accession>A0A6M3LFS7</accession>
<reference evidence="1" key="1">
    <citation type="submission" date="2020-03" db="EMBL/GenBank/DDBJ databases">
        <title>The deep terrestrial virosphere.</title>
        <authorList>
            <person name="Holmfeldt K."/>
            <person name="Nilsson E."/>
            <person name="Simone D."/>
            <person name="Lopez-Fernandez M."/>
            <person name="Wu X."/>
            <person name="de Brujin I."/>
            <person name="Lundin D."/>
            <person name="Andersson A."/>
            <person name="Bertilsson S."/>
            <person name="Dopson M."/>
        </authorList>
    </citation>
    <scope>NUCLEOTIDE SEQUENCE</scope>
    <source>
        <strain evidence="1">MM415B03233</strain>
    </source>
</reference>
<dbReference type="AlphaFoldDB" id="A0A6M3LFS7"/>